<dbReference type="EMBL" id="FQXG01000003">
    <property type="protein sequence ID" value="SHH62357.1"/>
    <property type="molecule type" value="Genomic_DNA"/>
</dbReference>
<evidence type="ECO:0000313" key="1">
    <source>
        <dbReference type="EMBL" id="SHH62357.1"/>
    </source>
</evidence>
<dbReference type="AlphaFoldDB" id="A0A1M5UHB7"/>
<proteinExistence type="predicted"/>
<accession>A0A1M5UHB7</accession>
<name>A0A1M5UHB7_9GAMM</name>
<gene>
    <name evidence="1" type="ORF">SAMN02745129_2572</name>
</gene>
<reference evidence="1 2" key="1">
    <citation type="submission" date="2016-11" db="EMBL/GenBank/DDBJ databases">
        <authorList>
            <person name="Jaros S."/>
            <person name="Januszkiewicz K."/>
            <person name="Wedrychowicz H."/>
        </authorList>
    </citation>
    <scope>NUCLEOTIDE SEQUENCE [LARGE SCALE GENOMIC DNA]</scope>
    <source>
        <strain evidence="1 2">DSM 16917</strain>
    </source>
</reference>
<dbReference type="Proteomes" id="UP000184268">
    <property type="component" value="Unassembled WGS sequence"/>
</dbReference>
<keyword evidence="2" id="KW-1185">Reference proteome</keyword>
<dbReference type="RefSeq" id="WP_067655142.1">
    <property type="nucleotide sequence ID" value="NZ_FQXG01000003.1"/>
</dbReference>
<evidence type="ECO:0000313" key="2">
    <source>
        <dbReference type="Proteomes" id="UP000184268"/>
    </source>
</evidence>
<dbReference type="STRING" id="299255.SAMN02745129_2572"/>
<sequence>MTQGKETSLPVRLRRAIQNSIESGRIRSKPQLSYFLSRLKAEELERLKSKIRDQMGNRVGAFGIVRAEEVNQQMRDFVIEHDDLFKAKSWYYLLPQTDPSVVIGGSNACAVTMSLEGWLSDHRKQVALARR</sequence>
<protein>
    <submittedName>
        <fullName evidence="1">Uncharacterized protein</fullName>
    </submittedName>
</protein>
<organism evidence="1 2">
    <name type="scientific">Ferrimonas marina</name>
    <dbReference type="NCBI Taxonomy" id="299255"/>
    <lineage>
        <taxon>Bacteria</taxon>
        <taxon>Pseudomonadati</taxon>
        <taxon>Pseudomonadota</taxon>
        <taxon>Gammaproteobacteria</taxon>
        <taxon>Alteromonadales</taxon>
        <taxon>Ferrimonadaceae</taxon>
        <taxon>Ferrimonas</taxon>
    </lineage>
</organism>